<keyword evidence="4 8" id="KW-0566">Pantothenate biosynthesis</keyword>
<comment type="pathway">
    <text evidence="1 8">Cofactor biosynthesis; (R)-pantothenate biosynthesis; (R)-pantothenate from (R)-pantoate and beta-alanine: step 1/1.</text>
</comment>
<comment type="function">
    <text evidence="8">Catalyzes the condensation of pantoate with beta-alanine in an ATP-dependent reaction via a pantoyl-adenylate intermediate.</text>
</comment>
<comment type="subcellular location">
    <subcellularLocation>
        <location evidence="8">Cytoplasm</location>
    </subcellularLocation>
</comment>
<dbReference type="PANTHER" id="PTHR21299:SF1">
    <property type="entry name" value="PANTOATE--BETA-ALANINE LIGASE"/>
    <property type="match status" value="1"/>
</dbReference>
<dbReference type="SUPFAM" id="SSF52374">
    <property type="entry name" value="Nucleotidylyl transferase"/>
    <property type="match status" value="1"/>
</dbReference>
<dbReference type="UniPathway" id="UPA00028">
    <property type="reaction ID" value="UER00005"/>
</dbReference>
<evidence type="ECO:0000256" key="7">
    <source>
        <dbReference type="ARBA" id="ARBA00048258"/>
    </source>
</evidence>
<dbReference type="GO" id="GO:0005829">
    <property type="term" value="C:cytosol"/>
    <property type="evidence" value="ECO:0007669"/>
    <property type="project" value="TreeGrafter"/>
</dbReference>
<evidence type="ECO:0000256" key="6">
    <source>
        <dbReference type="ARBA" id="ARBA00022840"/>
    </source>
</evidence>
<feature type="binding site" evidence="8">
    <location>
        <begin position="184"/>
        <end position="187"/>
    </location>
    <ligand>
        <name>ATP</name>
        <dbReference type="ChEBI" id="CHEBI:30616"/>
    </ligand>
</feature>
<feature type="binding site" evidence="8">
    <location>
        <position position="61"/>
    </location>
    <ligand>
        <name>(R)-pantoate</name>
        <dbReference type="ChEBI" id="CHEBI:15980"/>
    </ligand>
</feature>
<dbReference type="InterPro" id="IPR042176">
    <property type="entry name" value="Pantoate_ligase_C"/>
</dbReference>
<evidence type="ECO:0000313" key="10">
    <source>
        <dbReference type="Proteomes" id="UP000244338"/>
    </source>
</evidence>
<dbReference type="NCBIfam" id="TIGR00018">
    <property type="entry name" value="panC"/>
    <property type="match status" value="1"/>
</dbReference>
<sequence length="291" mass="33337">MLWIRSKSLLKEHVQGFRRQGKSIGLVPTMGYLHEGHEKLMQVARRENDVVVLSIFVNPTQFGPLEDFAAYPRDLARDRRVAEKSGVDLVFQPDKEEMYPTPLEVTVEAGRMETVLCGRSRPGHFRGVLTVVSKLFHLVEPDRAYFGQKDGQQLALIQKMVEDLDFPVEIVPVETVREEDGLAKSSRNVYLTEEERRVAPELYRALSWGKAHWQDALYTSDPARLVHEVEKRLQAVPLFRIDYVELVTYPDLKAVTELREDQTFMLAAAIYLGKARLIDNVLFGGVSERNR</sequence>
<keyword evidence="3 8" id="KW-0436">Ligase</keyword>
<comment type="miscellaneous">
    <text evidence="8">The reaction proceeds by a bi uni uni bi ping pong mechanism.</text>
</comment>
<proteinExistence type="inferred from homology"/>
<feature type="binding site" evidence="8">
    <location>
        <position position="176"/>
    </location>
    <ligand>
        <name>ATP</name>
        <dbReference type="ChEBI" id="CHEBI:30616"/>
    </ligand>
</feature>
<protein>
    <recommendedName>
        <fullName evidence="8">Pantothenate synthetase</fullName>
        <shortName evidence="8">PS</shortName>
        <ecNumber evidence="8">6.3.2.1</ecNumber>
    </recommendedName>
    <alternativeName>
        <fullName evidence="8">Pantoate--beta-alanine ligase</fullName>
    </alternativeName>
    <alternativeName>
        <fullName evidence="8">Pantoate-activating enzyme</fullName>
    </alternativeName>
</protein>
<dbReference type="GO" id="GO:0005524">
    <property type="term" value="F:ATP binding"/>
    <property type="evidence" value="ECO:0007669"/>
    <property type="project" value="UniProtKB-KW"/>
</dbReference>
<evidence type="ECO:0000256" key="2">
    <source>
        <dbReference type="ARBA" id="ARBA00009256"/>
    </source>
</evidence>
<dbReference type="CDD" id="cd00560">
    <property type="entry name" value="PanC"/>
    <property type="match status" value="1"/>
</dbReference>
<dbReference type="Pfam" id="PF02569">
    <property type="entry name" value="Pantoate_ligase"/>
    <property type="match status" value="1"/>
</dbReference>
<evidence type="ECO:0000313" key="9">
    <source>
        <dbReference type="EMBL" id="PTQ56931.1"/>
    </source>
</evidence>
<dbReference type="EC" id="6.3.2.1" evidence="8"/>
<evidence type="ECO:0000256" key="3">
    <source>
        <dbReference type="ARBA" id="ARBA00022598"/>
    </source>
</evidence>
<evidence type="ECO:0000256" key="5">
    <source>
        <dbReference type="ARBA" id="ARBA00022741"/>
    </source>
</evidence>
<accession>A0A2R6Y2P0</accession>
<dbReference type="Gene3D" id="3.30.1300.10">
    <property type="entry name" value="Pantoate-beta-alanine ligase, C-terminal domain"/>
    <property type="match status" value="1"/>
</dbReference>
<dbReference type="FunFam" id="3.40.50.620:FF:000013">
    <property type="entry name" value="Pantothenate synthetase"/>
    <property type="match status" value="1"/>
</dbReference>
<gene>
    <name evidence="8" type="primary">panC</name>
    <name evidence="9" type="ORF">BSOLF_2492</name>
</gene>
<dbReference type="GO" id="GO:0015940">
    <property type="term" value="P:pantothenate biosynthetic process"/>
    <property type="evidence" value="ECO:0007669"/>
    <property type="project" value="UniProtKB-UniRule"/>
</dbReference>
<dbReference type="GO" id="GO:0004592">
    <property type="term" value="F:pantoate-beta-alanine ligase activity"/>
    <property type="evidence" value="ECO:0007669"/>
    <property type="project" value="UniProtKB-UniRule"/>
</dbReference>
<dbReference type="InterPro" id="IPR003721">
    <property type="entry name" value="Pantoate_ligase"/>
</dbReference>
<feature type="binding site" evidence="8">
    <location>
        <begin position="147"/>
        <end position="150"/>
    </location>
    <ligand>
        <name>ATP</name>
        <dbReference type="ChEBI" id="CHEBI:30616"/>
    </ligand>
</feature>
<name>A0A2R6Y2P0_9BACL</name>
<comment type="similarity">
    <text evidence="2 8">Belongs to the pantothenate synthetase family.</text>
</comment>
<dbReference type="EMBL" id="PEBX01000016">
    <property type="protein sequence ID" value="PTQ56931.1"/>
    <property type="molecule type" value="Genomic_DNA"/>
</dbReference>
<dbReference type="Proteomes" id="UP000244338">
    <property type="component" value="Unassembled WGS sequence"/>
</dbReference>
<comment type="subunit">
    <text evidence="8">Homodimer.</text>
</comment>
<comment type="catalytic activity">
    <reaction evidence="7 8">
        <text>(R)-pantoate + beta-alanine + ATP = (R)-pantothenate + AMP + diphosphate + H(+)</text>
        <dbReference type="Rhea" id="RHEA:10912"/>
        <dbReference type="ChEBI" id="CHEBI:15378"/>
        <dbReference type="ChEBI" id="CHEBI:15980"/>
        <dbReference type="ChEBI" id="CHEBI:29032"/>
        <dbReference type="ChEBI" id="CHEBI:30616"/>
        <dbReference type="ChEBI" id="CHEBI:33019"/>
        <dbReference type="ChEBI" id="CHEBI:57966"/>
        <dbReference type="ChEBI" id="CHEBI:456215"/>
        <dbReference type="EC" id="6.3.2.1"/>
    </reaction>
</comment>
<keyword evidence="8" id="KW-0963">Cytoplasm</keyword>
<evidence type="ECO:0000256" key="4">
    <source>
        <dbReference type="ARBA" id="ARBA00022655"/>
    </source>
</evidence>
<comment type="caution">
    <text evidence="9">The sequence shown here is derived from an EMBL/GenBank/DDBJ whole genome shotgun (WGS) entry which is preliminary data.</text>
</comment>
<dbReference type="InterPro" id="IPR014729">
    <property type="entry name" value="Rossmann-like_a/b/a_fold"/>
</dbReference>
<organism evidence="9 10">
    <name type="scientific">Candidatus Carbonibacillus altaicus</name>
    <dbReference type="NCBI Taxonomy" id="2163959"/>
    <lineage>
        <taxon>Bacteria</taxon>
        <taxon>Bacillati</taxon>
        <taxon>Bacillota</taxon>
        <taxon>Bacilli</taxon>
        <taxon>Bacillales</taxon>
        <taxon>Candidatus Carbonibacillus</taxon>
    </lineage>
</organism>
<feature type="binding site" evidence="8">
    <location>
        <position position="153"/>
    </location>
    <ligand>
        <name>(R)-pantoate</name>
        <dbReference type="ChEBI" id="CHEBI:15980"/>
    </ligand>
</feature>
<keyword evidence="6 8" id="KW-0067">ATP-binding</keyword>
<reference evidence="10" key="1">
    <citation type="journal article" date="2018" name="Sci. Rep.">
        <title>Lignite coal burning seam in the remote Altai Mountains harbors a hydrogen-driven thermophilic microbial community.</title>
        <authorList>
            <person name="Kadnikov V.V."/>
            <person name="Mardanov A.V."/>
            <person name="Ivasenko D.A."/>
            <person name="Antsiferov D.V."/>
            <person name="Beletsky A.V."/>
            <person name="Karnachuk O.V."/>
            <person name="Ravin N.V."/>
        </authorList>
    </citation>
    <scope>NUCLEOTIDE SEQUENCE [LARGE SCALE GENOMIC DNA]</scope>
</reference>
<dbReference type="Gene3D" id="3.40.50.620">
    <property type="entry name" value="HUPs"/>
    <property type="match status" value="1"/>
</dbReference>
<evidence type="ECO:0000256" key="8">
    <source>
        <dbReference type="HAMAP-Rule" id="MF_00158"/>
    </source>
</evidence>
<dbReference type="HAMAP" id="MF_00158">
    <property type="entry name" value="PanC"/>
    <property type="match status" value="1"/>
</dbReference>
<evidence type="ECO:0000256" key="1">
    <source>
        <dbReference type="ARBA" id="ARBA00004990"/>
    </source>
</evidence>
<feature type="binding site" evidence="8">
    <location>
        <begin position="30"/>
        <end position="37"/>
    </location>
    <ligand>
        <name>ATP</name>
        <dbReference type="ChEBI" id="CHEBI:30616"/>
    </ligand>
</feature>
<dbReference type="AlphaFoldDB" id="A0A2R6Y2P0"/>
<keyword evidence="5 8" id="KW-0547">Nucleotide-binding</keyword>
<dbReference type="PANTHER" id="PTHR21299">
    <property type="entry name" value="CYTIDYLATE KINASE/PANTOATE-BETA-ALANINE LIGASE"/>
    <property type="match status" value="1"/>
</dbReference>
<feature type="binding site" evidence="8">
    <location>
        <position position="61"/>
    </location>
    <ligand>
        <name>beta-alanine</name>
        <dbReference type="ChEBI" id="CHEBI:57966"/>
    </ligand>
</feature>
<feature type="active site" description="Proton donor" evidence="8">
    <location>
        <position position="37"/>
    </location>
</feature>